<sequence>MSRSGGQSQVRPQCLSPQPSLVPSGGSPSLVLYAPVLALNAVTDLSIELSIIVFGTICTFYCAMGGLKAVLWSDVFQFILMFIAIMALYIAGIRETGSLENIYDRAYNGNRLNMFDKRNQQNELSMKVNHDVQFLLSGYSMPKYWVYNALGIHLIGPYIPVDAQWYIFQKVCKIISKKILALCSI</sequence>
<reference evidence="14" key="1">
    <citation type="submission" date="2020-08" db="EMBL/GenBank/DDBJ databases">
        <title>Multicomponent nature underlies the extraordinary mechanical properties of spider dragline silk.</title>
        <authorList>
            <person name="Kono N."/>
            <person name="Nakamura H."/>
            <person name="Mori M."/>
            <person name="Yoshida Y."/>
            <person name="Ohtoshi R."/>
            <person name="Malay A.D."/>
            <person name="Moran D.A.P."/>
            <person name="Tomita M."/>
            <person name="Numata K."/>
            <person name="Arakawa K."/>
        </authorList>
    </citation>
    <scope>NUCLEOTIDE SEQUENCE</scope>
</reference>
<evidence type="ECO:0000256" key="2">
    <source>
        <dbReference type="ARBA" id="ARBA00006434"/>
    </source>
</evidence>
<feature type="compositionally biased region" description="Polar residues" evidence="12">
    <location>
        <begin position="1"/>
        <end position="11"/>
    </location>
</feature>
<keyword evidence="7" id="KW-0915">Sodium</keyword>
<keyword evidence="5 13" id="KW-0812">Transmembrane</keyword>
<comment type="similarity">
    <text evidence="2 11">Belongs to the sodium:solute symporter (SSF) (TC 2.A.21) family.</text>
</comment>
<evidence type="ECO:0000256" key="7">
    <source>
        <dbReference type="ARBA" id="ARBA00023053"/>
    </source>
</evidence>
<keyword evidence="8" id="KW-0406">Ion transport</keyword>
<keyword evidence="4" id="KW-1003">Cell membrane</keyword>
<dbReference type="Gene3D" id="1.20.1730.10">
    <property type="entry name" value="Sodium/glucose cotransporter"/>
    <property type="match status" value="1"/>
</dbReference>
<evidence type="ECO:0000256" key="13">
    <source>
        <dbReference type="SAM" id="Phobius"/>
    </source>
</evidence>
<evidence type="ECO:0000256" key="8">
    <source>
        <dbReference type="ARBA" id="ARBA00023065"/>
    </source>
</evidence>
<evidence type="ECO:0000256" key="9">
    <source>
        <dbReference type="ARBA" id="ARBA00023136"/>
    </source>
</evidence>
<organism evidence="14 15">
    <name type="scientific">Trichonephila clavipes</name>
    <name type="common">Golden silk orbweaver</name>
    <name type="synonym">Nephila clavipes</name>
    <dbReference type="NCBI Taxonomy" id="2585209"/>
    <lineage>
        <taxon>Eukaryota</taxon>
        <taxon>Metazoa</taxon>
        <taxon>Ecdysozoa</taxon>
        <taxon>Arthropoda</taxon>
        <taxon>Chelicerata</taxon>
        <taxon>Arachnida</taxon>
        <taxon>Araneae</taxon>
        <taxon>Araneomorphae</taxon>
        <taxon>Entelegynae</taxon>
        <taxon>Araneoidea</taxon>
        <taxon>Nephilidae</taxon>
        <taxon>Trichonephila</taxon>
    </lineage>
</organism>
<dbReference type="InterPro" id="IPR051163">
    <property type="entry name" value="Sodium:Solute_Symporter_SSF"/>
</dbReference>
<name>A0A8X6S4D4_TRICX</name>
<keyword evidence="6 13" id="KW-1133">Transmembrane helix</keyword>
<evidence type="ECO:0000256" key="10">
    <source>
        <dbReference type="ARBA" id="ARBA00023201"/>
    </source>
</evidence>
<evidence type="ECO:0000256" key="4">
    <source>
        <dbReference type="ARBA" id="ARBA00022475"/>
    </source>
</evidence>
<keyword evidence="3" id="KW-0813">Transport</keyword>
<evidence type="ECO:0000313" key="14">
    <source>
        <dbReference type="EMBL" id="GFY06266.1"/>
    </source>
</evidence>
<evidence type="ECO:0000256" key="12">
    <source>
        <dbReference type="SAM" id="MobiDB-lite"/>
    </source>
</evidence>
<dbReference type="PROSITE" id="PS50283">
    <property type="entry name" value="NA_SOLUT_SYMP_3"/>
    <property type="match status" value="1"/>
</dbReference>
<dbReference type="PANTHER" id="PTHR42985">
    <property type="entry name" value="SODIUM-COUPLED MONOCARBOXYLATE TRANSPORTER"/>
    <property type="match status" value="1"/>
</dbReference>
<dbReference type="Proteomes" id="UP000887159">
    <property type="component" value="Unassembled WGS sequence"/>
</dbReference>
<keyword evidence="15" id="KW-1185">Reference proteome</keyword>
<evidence type="ECO:0000256" key="6">
    <source>
        <dbReference type="ARBA" id="ARBA00022989"/>
    </source>
</evidence>
<feature type="transmembrane region" description="Helical" evidence="13">
    <location>
        <begin position="21"/>
        <end position="39"/>
    </location>
</feature>
<evidence type="ECO:0000256" key="1">
    <source>
        <dbReference type="ARBA" id="ARBA00004651"/>
    </source>
</evidence>
<gene>
    <name evidence="14" type="primary">SLC5A12</name>
    <name evidence="14" type="ORF">TNCV_2680581</name>
</gene>
<evidence type="ECO:0000256" key="11">
    <source>
        <dbReference type="RuleBase" id="RU362091"/>
    </source>
</evidence>
<comment type="caution">
    <text evidence="14">The sequence shown here is derived from an EMBL/GenBank/DDBJ whole genome shotgun (WGS) entry which is preliminary data.</text>
</comment>
<dbReference type="InterPro" id="IPR001734">
    <property type="entry name" value="Na/solute_symporter"/>
</dbReference>
<dbReference type="GO" id="GO:0015293">
    <property type="term" value="F:symporter activity"/>
    <property type="evidence" value="ECO:0007669"/>
    <property type="project" value="TreeGrafter"/>
</dbReference>
<keyword evidence="10" id="KW-0739">Sodium transport</keyword>
<dbReference type="AlphaFoldDB" id="A0A8X6S4D4"/>
<dbReference type="GO" id="GO:0005886">
    <property type="term" value="C:plasma membrane"/>
    <property type="evidence" value="ECO:0007669"/>
    <property type="project" value="UniProtKB-SubCell"/>
</dbReference>
<protein>
    <submittedName>
        <fullName evidence="14">Sodium-coupled monocarboxylate transporter 2</fullName>
    </submittedName>
</protein>
<accession>A0A8X6S4D4</accession>
<dbReference type="InterPro" id="IPR038377">
    <property type="entry name" value="Na/Glc_symporter_sf"/>
</dbReference>
<evidence type="ECO:0000313" key="15">
    <source>
        <dbReference type="Proteomes" id="UP000887159"/>
    </source>
</evidence>
<feature type="transmembrane region" description="Helical" evidence="13">
    <location>
        <begin position="45"/>
        <end position="63"/>
    </location>
</feature>
<feature type="region of interest" description="Disordered" evidence="12">
    <location>
        <begin position="1"/>
        <end position="23"/>
    </location>
</feature>
<comment type="subcellular location">
    <subcellularLocation>
        <location evidence="1">Cell membrane</location>
        <topology evidence="1">Multi-pass membrane protein</topology>
    </subcellularLocation>
</comment>
<dbReference type="EMBL" id="BMAU01021258">
    <property type="protein sequence ID" value="GFY06266.1"/>
    <property type="molecule type" value="Genomic_DNA"/>
</dbReference>
<dbReference type="Pfam" id="PF00474">
    <property type="entry name" value="SSF"/>
    <property type="match status" value="1"/>
</dbReference>
<evidence type="ECO:0000256" key="5">
    <source>
        <dbReference type="ARBA" id="ARBA00022692"/>
    </source>
</evidence>
<evidence type="ECO:0000256" key="3">
    <source>
        <dbReference type="ARBA" id="ARBA00022448"/>
    </source>
</evidence>
<feature type="transmembrane region" description="Helical" evidence="13">
    <location>
        <begin position="75"/>
        <end position="93"/>
    </location>
</feature>
<dbReference type="PANTHER" id="PTHR42985:SF40">
    <property type="entry name" value="LD47995P-RELATED"/>
    <property type="match status" value="1"/>
</dbReference>
<keyword evidence="9 13" id="KW-0472">Membrane</keyword>
<dbReference type="GO" id="GO:0006814">
    <property type="term" value="P:sodium ion transport"/>
    <property type="evidence" value="ECO:0007669"/>
    <property type="project" value="UniProtKB-KW"/>
</dbReference>
<proteinExistence type="inferred from homology"/>